<dbReference type="Proteomes" id="UP001054945">
    <property type="component" value="Unassembled WGS sequence"/>
</dbReference>
<dbReference type="EMBL" id="BPLR01014937">
    <property type="protein sequence ID" value="GIY72370.1"/>
    <property type="molecule type" value="Genomic_DNA"/>
</dbReference>
<keyword evidence="2" id="KW-1185">Reference proteome</keyword>
<dbReference type="AlphaFoldDB" id="A0AAV4VPT2"/>
<evidence type="ECO:0000313" key="1">
    <source>
        <dbReference type="EMBL" id="GIY72370.1"/>
    </source>
</evidence>
<gene>
    <name evidence="1" type="ORF">CEXT_786061</name>
</gene>
<organism evidence="1 2">
    <name type="scientific">Caerostris extrusa</name>
    <name type="common">Bark spider</name>
    <name type="synonym">Caerostris bankana</name>
    <dbReference type="NCBI Taxonomy" id="172846"/>
    <lineage>
        <taxon>Eukaryota</taxon>
        <taxon>Metazoa</taxon>
        <taxon>Ecdysozoa</taxon>
        <taxon>Arthropoda</taxon>
        <taxon>Chelicerata</taxon>
        <taxon>Arachnida</taxon>
        <taxon>Araneae</taxon>
        <taxon>Araneomorphae</taxon>
        <taxon>Entelegynae</taxon>
        <taxon>Araneoidea</taxon>
        <taxon>Araneidae</taxon>
        <taxon>Caerostris</taxon>
    </lineage>
</organism>
<sequence length="161" mass="18368">MAELYCICCRPKGHKEVSHDLSEYQSSLNPHSLISLSPLTIRAPPHLPMDGWMRSSHDLSEYQSSLNPPHSYISSYHPCSSASSDGWIEEKCPDGIFYLVSTPSAGCVEEVEVFERKRNVRISKPNSSRVVFFFRDGIKRSHPVSFRTRLNREKEIKKGNK</sequence>
<comment type="caution">
    <text evidence="1">The sequence shown here is derived from an EMBL/GenBank/DDBJ whole genome shotgun (WGS) entry which is preliminary data.</text>
</comment>
<evidence type="ECO:0000313" key="2">
    <source>
        <dbReference type="Proteomes" id="UP001054945"/>
    </source>
</evidence>
<accession>A0AAV4VPT2</accession>
<reference evidence="1 2" key="1">
    <citation type="submission" date="2021-06" db="EMBL/GenBank/DDBJ databases">
        <title>Caerostris extrusa draft genome.</title>
        <authorList>
            <person name="Kono N."/>
            <person name="Arakawa K."/>
        </authorList>
    </citation>
    <scope>NUCLEOTIDE SEQUENCE [LARGE SCALE GENOMIC DNA]</scope>
</reference>
<name>A0AAV4VPT2_CAEEX</name>
<protein>
    <submittedName>
        <fullName evidence="1">Uncharacterized protein</fullName>
    </submittedName>
</protein>
<proteinExistence type="predicted"/>